<name>A0AC34G1H2_9BILA</name>
<dbReference type="WBParaSite" id="ES5_v2.g23348.t1">
    <property type="protein sequence ID" value="ES5_v2.g23348.t1"/>
    <property type="gene ID" value="ES5_v2.g23348"/>
</dbReference>
<reference evidence="2" key="1">
    <citation type="submission" date="2022-11" db="UniProtKB">
        <authorList>
            <consortium name="WormBaseParasite"/>
        </authorList>
    </citation>
    <scope>IDENTIFICATION</scope>
</reference>
<organism evidence="1 2">
    <name type="scientific">Panagrolaimus sp. ES5</name>
    <dbReference type="NCBI Taxonomy" id="591445"/>
    <lineage>
        <taxon>Eukaryota</taxon>
        <taxon>Metazoa</taxon>
        <taxon>Ecdysozoa</taxon>
        <taxon>Nematoda</taxon>
        <taxon>Chromadorea</taxon>
        <taxon>Rhabditida</taxon>
        <taxon>Tylenchina</taxon>
        <taxon>Panagrolaimomorpha</taxon>
        <taxon>Panagrolaimoidea</taxon>
        <taxon>Panagrolaimidae</taxon>
        <taxon>Panagrolaimus</taxon>
    </lineage>
</organism>
<dbReference type="Proteomes" id="UP000887579">
    <property type="component" value="Unplaced"/>
</dbReference>
<evidence type="ECO:0000313" key="2">
    <source>
        <dbReference type="WBParaSite" id="ES5_v2.g23348.t1"/>
    </source>
</evidence>
<sequence>MYYFDTRMSVCQPFVYKGCGGNENRYKSLEECRKACSGNQKSGAEIRNGNQWPRFAWSEEIQSCWRFSYYGANGNYNNFPNFQSCIAFCSNKH</sequence>
<protein>
    <submittedName>
        <fullName evidence="2">BPTI/Kunitz inhibitor domain-containing protein</fullName>
    </submittedName>
</protein>
<accession>A0AC34G1H2</accession>
<evidence type="ECO:0000313" key="1">
    <source>
        <dbReference type="Proteomes" id="UP000887579"/>
    </source>
</evidence>
<proteinExistence type="predicted"/>